<organism evidence="2 3">
    <name type="scientific">Oikopleura dioica</name>
    <name type="common">Tunicate</name>
    <dbReference type="NCBI Taxonomy" id="34765"/>
    <lineage>
        <taxon>Eukaryota</taxon>
        <taxon>Metazoa</taxon>
        <taxon>Chordata</taxon>
        <taxon>Tunicata</taxon>
        <taxon>Appendicularia</taxon>
        <taxon>Copelata</taxon>
        <taxon>Oikopleuridae</taxon>
        <taxon>Oikopleura</taxon>
    </lineage>
</organism>
<evidence type="ECO:0000259" key="1">
    <source>
        <dbReference type="Pfam" id="PF07000"/>
    </source>
</evidence>
<evidence type="ECO:0000313" key="3">
    <source>
        <dbReference type="Proteomes" id="UP001158576"/>
    </source>
</evidence>
<dbReference type="Proteomes" id="UP001158576">
    <property type="component" value="Chromosome XSR"/>
</dbReference>
<reference evidence="2 3" key="1">
    <citation type="submission" date="2021-04" db="EMBL/GenBank/DDBJ databases">
        <authorList>
            <person name="Bliznina A."/>
        </authorList>
    </citation>
    <scope>NUCLEOTIDE SEQUENCE [LARGE SCALE GENOMIC DNA]</scope>
</reference>
<dbReference type="PANTHER" id="PTHR13379:SF0">
    <property type="entry name" value="UPF0415 PROTEIN C7ORF25"/>
    <property type="match status" value="1"/>
</dbReference>
<sequence length="124" mass="13701">MEEFDRIISLIAGPKEKNRAAGLKEYVNVVEDEISERIASLPSSARISDRAKIAFGTGETHKAITVSSNTGFIRAAKQQDVFVSVKEHRPRALSEQKEPAAVLLSRDSLSSDFDIDYFAQIFTA</sequence>
<dbReference type="InterPro" id="IPR010733">
    <property type="entry name" value="DUF1308"/>
</dbReference>
<keyword evidence="3" id="KW-1185">Reference proteome</keyword>
<dbReference type="PANTHER" id="PTHR13379">
    <property type="entry name" value="UNCHARACTERIZED DUF1308"/>
    <property type="match status" value="1"/>
</dbReference>
<name>A0ABN7SE06_OIKDI</name>
<accession>A0ABN7SE06</accession>
<dbReference type="EMBL" id="OU015569">
    <property type="protein sequence ID" value="CAG5098609.1"/>
    <property type="molecule type" value="Genomic_DNA"/>
</dbReference>
<evidence type="ECO:0000313" key="2">
    <source>
        <dbReference type="EMBL" id="CAG5098609.1"/>
    </source>
</evidence>
<dbReference type="Pfam" id="PF07000">
    <property type="entry name" value="DUF1308"/>
    <property type="match status" value="1"/>
</dbReference>
<gene>
    <name evidence="2" type="ORF">OKIOD_LOCUS7378</name>
</gene>
<proteinExistence type="predicted"/>
<protein>
    <submittedName>
        <fullName evidence="2">Oidioi.mRNA.OKI2018_I69.XSR.g15820.t1.cds</fullName>
    </submittedName>
</protein>
<feature type="domain" description="DUF1308" evidence="1">
    <location>
        <begin position="2"/>
        <end position="101"/>
    </location>
</feature>